<proteinExistence type="predicted"/>
<dbReference type="Proteomes" id="UP000248817">
    <property type="component" value="Unassembled WGS sequence"/>
</dbReference>
<protein>
    <submittedName>
        <fullName evidence="1">Uncharacterized protein</fullName>
    </submittedName>
</protein>
<organism evidence="1 2">
    <name type="scientific">Aspergillus indologenus CBS 114.80</name>
    <dbReference type="NCBI Taxonomy" id="1450541"/>
    <lineage>
        <taxon>Eukaryota</taxon>
        <taxon>Fungi</taxon>
        <taxon>Dikarya</taxon>
        <taxon>Ascomycota</taxon>
        <taxon>Pezizomycotina</taxon>
        <taxon>Eurotiomycetes</taxon>
        <taxon>Eurotiomycetidae</taxon>
        <taxon>Eurotiales</taxon>
        <taxon>Aspergillaceae</taxon>
        <taxon>Aspergillus</taxon>
        <taxon>Aspergillus subgen. Circumdati</taxon>
    </lineage>
</organism>
<accession>A0A2V5I9U7</accession>
<evidence type="ECO:0000313" key="1">
    <source>
        <dbReference type="EMBL" id="PYI33439.1"/>
    </source>
</evidence>
<gene>
    <name evidence="1" type="ORF">BP00DRAFT_122844</name>
</gene>
<name>A0A2V5I9U7_9EURO</name>
<evidence type="ECO:0000313" key="2">
    <source>
        <dbReference type="Proteomes" id="UP000248817"/>
    </source>
</evidence>
<dbReference type="EMBL" id="KZ825484">
    <property type="protein sequence ID" value="PYI33439.1"/>
    <property type="molecule type" value="Genomic_DNA"/>
</dbReference>
<dbReference type="AlphaFoldDB" id="A0A2V5I9U7"/>
<reference evidence="1 2" key="1">
    <citation type="submission" date="2018-02" db="EMBL/GenBank/DDBJ databases">
        <title>The genomes of Aspergillus section Nigri reveals drivers in fungal speciation.</title>
        <authorList>
            <consortium name="DOE Joint Genome Institute"/>
            <person name="Vesth T.C."/>
            <person name="Nybo J."/>
            <person name="Theobald S."/>
            <person name="Brandl J."/>
            <person name="Frisvad J.C."/>
            <person name="Nielsen K.F."/>
            <person name="Lyhne E.K."/>
            <person name="Kogle M.E."/>
            <person name="Kuo A."/>
            <person name="Riley R."/>
            <person name="Clum A."/>
            <person name="Nolan M."/>
            <person name="Lipzen A."/>
            <person name="Salamov A."/>
            <person name="Henrissat B."/>
            <person name="Wiebenga A."/>
            <person name="De vries R.P."/>
            <person name="Grigoriev I.V."/>
            <person name="Mortensen U.H."/>
            <person name="Andersen M.R."/>
            <person name="Baker S.E."/>
        </authorList>
    </citation>
    <scope>NUCLEOTIDE SEQUENCE [LARGE SCALE GENOMIC DNA]</scope>
    <source>
        <strain evidence="1 2">CBS 114.80</strain>
    </source>
</reference>
<sequence length="56" mass="5739">MASHLTGRQGACQHTGLHRAWSSVLIQMLTGKIALGAYLGTIGAAESTACPCGWGP</sequence>
<keyword evidence="2" id="KW-1185">Reference proteome</keyword>